<reference evidence="1 2" key="1">
    <citation type="submission" date="2015-05" db="EMBL/GenBank/DDBJ databases">
        <title>Evolution of Trichinella species and genotypes.</title>
        <authorList>
            <person name="Korhonen P.K."/>
            <person name="Edoardo P."/>
            <person name="Giuseppe L.R."/>
            <person name="Gasser R.B."/>
        </authorList>
    </citation>
    <scope>NUCLEOTIDE SEQUENCE [LARGE SCALE GENOMIC DNA]</scope>
    <source>
        <strain evidence="1">ISS10</strain>
    </source>
</reference>
<organism evidence="1 2">
    <name type="scientific">Trichinella nativa</name>
    <dbReference type="NCBI Taxonomy" id="6335"/>
    <lineage>
        <taxon>Eukaryota</taxon>
        <taxon>Metazoa</taxon>
        <taxon>Ecdysozoa</taxon>
        <taxon>Nematoda</taxon>
        <taxon>Enoplea</taxon>
        <taxon>Dorylaimia</taxon>
        <taxon>Trichinellida</taxon>
        <taxon>Trichinellidae</taxon>
        <taxon>Trichinella</taxon>
    </lineage>
</organism>
<protein>
    <submittedName>
        <fullName evidence="1">Uncharacterized protein</fullName>
    </submittedName>
</protein>
<sequence length="36" mass="3993">MTVSDFLRQWDDCSGMTVSDFLRQGDDCESFSEAGG</sequence>
<accession>A0A0V1KIW1</accession>
<evidence type="ECO:0000313" key="2">
    <source>
        <dbReference type="Proteomes" id="UP000054721"/>
    </source>
</evidence>
<name>A0A0V1KIW1_9BILA</name>
<comment type="caution">
    <text evidence="1">The sequence shown here is derived from an EMBL/GenBank/DDBJ whole genome shotgun (WGS) entry which is preliminary data.</text>
</comment>
<gene>
    <name evidence="1" type="ORF">T02_15200</name>
</gene>
<dbReference type="AlphaFoldDB" id="A0A0V1KIW1"/>
<dbReference type="EMBL" id="JYDW01001197">
    <property type="protein sequence ID" value="KRZ47194.1"/>
    <property type="molecule type" value="Genomic_DNA"/>
</dbReference>
<proteinExistence type="predicted"/>
<keyword evidence="2" id="KW-1185">Reference proteome</keyword>
<evidence type="ECO:0000313" key="1">
    <source>
        <dbReference type="EMBL" id="KRZ47194.1"/>
    </source>
</evidence>
<dbReference type="Proteomes" id="UP000054721">
    <property type="component" value="Unassembled WGS sequence"/>
</dbReference>